<comment type="caution">
    <text evidence="1">The sequence shown here is derived from an EMBL/GenBank/DDBJ whole genome shotgun (WGS) entry which is preliminary data.</text>
</comment>
<keyword evidence="2" id="KW-1185">Reference proteome</keyword>
<dbReference type="EMBL" id="QGKU01000010">
    <property type="protein sequence ID" value="PWR04220.1"/>
    <property type="molecule type" value="Genomic_DNA"/>
</dbReference>
<organism evidence="1 2">
    <name type="scientific">Meridianimarinicoccus roseus</name>
    <dbReference type="NCBI Taxonomy" id="2072018"/>
    <lineage>
        <taxon>Bacteria</taxon>
        <taxon>Pseudomonadati</taxon>
        <taxon>Pseudomonadota</taxon>
        <taxon>Alphaproteobacteria</taxon>
        <taxon>Rhodobacterales</taxon>
        <taxon>Paracoccaceae</taxon>
        <taxon>Meridianimarinicoccus</taxon>
    </lineage>
</organism>
<dbReference type="Gene3D" id="2.60.120.620">
    <property type="entry name" value="q2cbj1_9rhob like domain"/>
    <property type="match status" value="1"/>
</dbReference>
<dbReference type="Proteomes" id="UP000245680">
    <property type="component" value="Unassembled WGS sequence"/>
</dbReference>
<accession>A0A2V2LF36</accession>
<dbReference type="AlphaFoldDB" id="A0A2V2LF36"/>
<sequence length="264" mass="27938">MAHDGWCRVPADAGARSWAAGALSLARAALSGVQADQWRCGATWCVGLDLLPNGPAGHLPDGTPPPEEALRLAWAHLGRAPAALHPAQVSVLRPGYPRHGPEDSAAAFRYRLERDAAHVDGLLPCGPARRRHLREAHGFILGIGLTAGGTGQGPLVVWNGSHRVLGAAFAEALAGLDANGIAATDLTETYQTARRAVFTSCDRVPVALAPGEAVLLHRHCLHGIAPWPADIPAIDPSGFRMTAYFRPAPFEDLREWVPDQSLGT</sequence>
<evidence type="ECO:0008006" key="3">
    <source>
        <dbReference type="Google" id="ProtNLM"/>
    </source>
</evidence>
<dbReference type="OrthoDB" id="7345863at2"/>
<proteinExistence type="predicted"/>
<evidence type="ECO:0000313" key="2">
    <source>
        <dbReference type="Proteomes" id="UP000245680"/>
    </source>
</evidence>
<protein>
    <recommendedName>
        <fullName evidence="3">Phytanoyl-CoA dioxygenase</fullName>
    </recommendedName>
</protein>
<reference evidence="1 2" key="1">
    <citation type="submission" date="2018-05" db="EMBL/GenBank/DDBJ databases">
        <title>Rhodobacteraceae gen. nov., sp. nov. isolated from sea water.</title>
        <authorList>
            <person name="Ren Y."/>
        </authorList>
    </citation>
    <scope>NUCLEOTIDE SEQUENCE [LARGE SCALE GENOMIC DNA]</scope>
    <source>
        <strain evidence="1 2">TG-679</strain>
    </source>
</reference>
<evidence type="ECO:0000313" key="1">
    <source>
        <dbReference type="EMBL" id="PWR04220.1"/>
    </source>
</evidence>
<dbReference type="SUPFAM" id="SSF51197">
    <property type="entry name" value="Clavaminate synthase-like"/>
    <property type="match status" value="1"/>
</dbReference>
<gene>
    <name evidence="1" type="ORF">DKT77_02450</name>
</gene>
<name>A0A2V2LF36_9RHOB</name>